<evidence type="ECO:0000256" key="6">
    <source>
        <dbReference type="ARBA" id="ARBA00022777"/>
    </source>
</evidence>
<keyword evidence="5" id="KW-0808">Transferase</keyword>
<dbReference type="GO" id="GO:0016036">
    <property type="term" value="P:cellular response to phosphate starvation"/>
    <property type="evidence" value="ECO:0007669"/>
    <property type="project" value="TreeGrafter"/>
</dbReference>
<dbReference type="PRINTS" id="PR00344">
    <property type="entry name" value="BCTRLSENSOR"/>
</dbReference>
<accession>A0AAW8RNK3</accession>
<comment type="subcellular location">
    <subcellularLocation>
        <location evidence="2">Membrane</location>
    </subcellularLocation>
</comment>
<evidence type="ECO:0000256" key="3">
    <source>
        <dbReference type="ARBA" id="ARBA00012438"/>
    </source>
</evidence>
<dbReference type="SMART" id="SM00388">
    <property type="entry name" value="HisKA"/>
    <property type="match status" value="1"/>
</dbReference>
<dbReference type="PANTHER" id="PTHR45453:SF1">
    <property type="entry name" value="PHOSPHATE REGULON SENSOR PROTEIN PHOR"/>
    <property type="match status" value="1"/>
</dbReference>
<dbReference type="PROSITE" id="PS50109">
    <property type="entry name" value="HIS_KIN"/>
    <property type="match status" value="1"/>
</dbReference>
<sequence length="463" mass="52546">MKQRSIRTQLAVSFLMIATLIIGALSLITLSLTNNHFSKYVNERQEELLNQYVDTIDLLWSKSNETWNKEEIAALADKALENNFYFSIKDINGDVVWRLDGKELKEAQSQLKTNALKVSEKKSVELDETIKVQKNLIYNEKKFGTINFYYLGPFAYTEHDAMFILSMKQSLMYVALGAFIISFILASWLANRLGRPLKHVSDFTHKLTNGEYSKKMPQETSIIEINSLIDSLNALSHQLEKQAGLRKRLTTDISHELRTPLATLKGNIEAMIDGVWKVTPDRLQSCYDEIDRLTRLIGNIELISKIEANYDRLEKINFDIFKLAQSVVENFTSKIESKELSVKVRGDKLSIFADKDKMNQVLTNLLSNAIKFTQNGGKIEITISKRNGYVFIIIQDNGIGIEEDQQFHIFDRFYMADPSRSRELGGQGIGLAIVKSVVEAHNGTIKVDSTLGIGTIFTIILPV</sequence>
<feature type="domain" description="Histidine kinase" evidence="9">
    <location>
        <begin position="252"/>
        <end position="463"/>
    </location>
</feature>
<dbReference type="EC" id="2.7.13.3" evidence="3"/>
<keyword evidence="8" id="KW-1133">Transmembrane helix</keyword>
<dbReference type="InterPro" id="IPR005467">
    <property type="entry name" value="His_kinase_dom"/>
</dbReference>
<keyword evidence="6" id="KW-0418">Kinase</keyword>
<gene>
    <name evidence="11" type="ORF">P7D43_03500</name>
</gene>
<evidence type="ECO:0000256" key="5">
    <source>
        <dbReference type="ARBA" id="ARBA00022679"/>
    </source>
</evidence>
<feature type="transmembrane region" description="Helical" evidence="8">
    <location>
        <begin position="171"/>
        <end position="190"/>
    </location>
</feature>
<comment type="catalytic activity">
    <reaction evidence="1">
        <text>ATP + protein L-histidine = ADP + protein N-phospho-L-histidine.</text>
        <dbReference type="EC" id="2.7.13.3"/>
    </reaction>
</comment>
<dbReference type="SUPFAM" id="SSF47384">
    <property type="entry name" value="Homodimeric domain of signal transducing histidine kinase"/>
    <property type="match status" value="1"/>
</dbReference>
<dbReference type="EMBL" id="JARPWH010000007">
    <property type="protein sequence ID" value="MDT2401423.1"/>
    <property type="molecule type" value="Genomic_DNA"/>
</dbReference>
<dbReference type="CDD" id="cd00075">
    <property type="entry name" value="HATPase"/>
    <property type="match status" value="1"/>
</dbReference>
<keyword evidence="8" id="KW-0812">Transmembrane</keyword>
<keyword evidence="7" id="KW-0902">Two-component regulatory system</keyword>
<feature type="transmembrane region" description="Helical" evidence="8">
    <location>
        <begin position="12"/>
        <end position="32"/>
    </location>
</feature>
<dbReference type="CDD" id="cd00082">
    <property type="entry name" value="HisKA"/>
    <property type="match status" value="1"/>
</dbReference>
<dbReference type="GO" id="GO:0005524">
    <property type="term" value="F:ATP binding"/>
    <property type="evidence" value="ECO:0007669"/>
    <property type="project" value="UniProtKB-KW"/>
</dbReference>
<dbReference type="Pfam" id="PF00512">
    <property type="entry name" value="HisKA"/>
    <property type="match status" value="1"/>
</dbReference>
<dbReference type="Gene3D" id="3.30.565.10">
    <property type="entry name" value="Histidine kinase-like ATPase, C-terminal domain"/>
    <property type="match status" value="1"/>
</dbReference>
<evidence type="ECO:0000259" key="10">
    <source>
        <dbReference type="PROSITE" id="PS50885"/>
    </source>
</evidence>
<evidence type="ECO:0000256" key="7">
    <source>
        <dbReference type="ARBA" id="ARBA00023012"/>
    </source>
</evidence>
<protein>
    <recommendedName>
        <fullName evidence="3">histidine kinase</fullName>
        <ecNumber evidence="3">2.7.13.3</ecNumber>
    </recommendedName>
</protein>
<keyword evidence="11" id="KW-0067">ATP-binding</keyword>
<dbReference type="SUPFAM" id="SSF55874">
    <property type="entry name" value="ATPase domain of HSP90 chaperone/DNA topoisomerase II/histidine kinase"/>
    <property type="match status" value="1"/>
</dbReference>
<keyword evidence="4" id="KW-0597">Phosphoprotein</keyword>
<dbReference type="InterPro" id="IPR003661">
    <property type="entry name" value="HisK_dim/P_dom"/>
</dbReference>
<evidence type="ECO:0000313" key="12">
    <source>
        <dbReference type="Proteomes" id="UP001260773"/>
    </source>
</evidence>
<comment type="caution">
    <text evidence="11">The sequence shown here is derived from an EMBL/GenBank/DDBJ whole genome shotgun (WGS) entry which is preliminary data.</text>
</comment>
<proteinExistence type="predicted"/>
<dbReference type="PANTHER" id="PTHR45453">
    <property type="entry name" value="PHOSPHATE REGULON SENSOR PROTEIN PHOR"/>
    <property type="match status" value="1"/>
</dbReference>
<dbReference type="InterPro" id="IPR036097">
    <property type="entry name" value="HisK_dim/P_sf"/>
</dbReference>
<evidence type="ECO:0000256" key="1">
    <source>
        <dbReference type="ARBA" id="ARBA00000085"/>
    </source>
</evidence>
<dbReference type="GO" id="GO:0005886">
    <property type="term" value="C:plasma membrane"/>
    <property type="evidence" value="ECO:0007669"/>
    <property type="project" value="TreeGrafter"/>
</dbReference>
<dbReference type="InterPro" id="IPR036890">
    <property type="entry name" value="HATPase_C_sf"/>
</dbReference>
<dbReference type="FunFam" id="3.30.565.10:FF:000006">
    <property type="entry name" value="Sensor histidine kinase WalK"/>
    <property type="match status" value="1"/>
</dbReference>
<dbReference type="RefSeq" id="WP_311860783.1">
    <property type="nucleotide sequence ID" value="NZ_JARPWD010000006.1"/>
</dbReference>
<evidence type="ECO:0000313" key="11">
    <source>
        <dbReference type="EMBL" id="MDT2401423.1"/>
    </source>
</evidence>
<dbReference type="AlphaFoldDB" id="A0AAW8RNK3"/>
<feature type="domain" description="HAMP" evidence="10">
    <location>
        <begin position="191"/>
        <end position="244"/>
    </location>
</feature>
<dbReference type="InterPro" id="IPR050351">
    <property type="entry name" value="BphY/WalK/GraS-like"/>
</dbReference>
<reference evidence="11" key="1">
    <citation type="submission" date="2023-03" db="EMBL/GenBank/DDBJ databases">
        <authorList>
            <person name="Shen W."/>
            <person name="Cai J."/>
        </authorList>
    </citation>
    <scope>NUCLEOTIDE SEQUENCE</scope>
    <source>
        <strain evidence="11">P33-2</strain>
    </source>
</reference>
<keyword evidence="11" id="KW-0547">Nucleotide-binding</keyword>
<evidence type="ECO:0000259" key="9">
    <source>
        <dbReference type="PROSITE" id="PS50109"/>
    </source>
</evidence>
<dbReference type="GO" id="GO:0000155">
    <property type="term" value="F:phosphorelay sensor kinase activity"/>
    <property type="evidence" value="ECO:0007669"/>
    <property type="project" value="InterPro"/>
</dbReference>
<dbReference type="GO" id="GO:0004721">
    <property type="term" value="F:phosphoprotein phosphatase activity"/>
    <property type="evidence" value="ECO:0007669"/>
    <property type="project" value="TreeGrafter"/>
</dbReference>
<keyword evidence="8" id="KW-0472">Membrane</keyword>
<dbReference type="SMART" id="SM00387">
    <property type="entry name" value="HATPase_c"/>
    <property type="match status" value="1"/>
</dbReference>
<dbReference type="Gene3D" id="1.10.287.130">
    <property type="match status" value="1"/>
</dbReference>
<dbReference type="InterPro" id="IPR004358">
    <property type="entry name" value="Sig_transdc_His_kin-like_C"/>
</dbReference>
<dbReference type="Pfam" id="PF02518">
    <property type="entry name" value="HATPase_c"/>
    <property type="match status" value="1"/>
</dbReference>
<dbReference type="InterPro" id="IPR003594">
    <property type="entry name" value="HATPase_dom"/>
</dbReference>
<organism evidence="11 12">
    <name type="scientific">Enterococcus avium</name>
    <name type="common">Streptococcus avium</name>
    <dbReference type="NCBI Taxonomy" id="33945"/>
    <lineage>
        <taxon>Bacteria</taxon>
        <taxon>Bacillati</taxon>
        <taxon>Bacillota</taxon>
        <taxon>Bacilli</taxon>
        <taxon>Lactobacillales</taxon>
        <taxon>Enterococcaceae</taxon>
        <taxon>Enterococcus</taxon>
    </lineage>
</organism>
<evidence type="ECO:0000256" key="8">
    <source>
        <dbReference type="SAM" id="Phobius"/>
    </source>
</evidence>
<evidence type="ECO:0000256" key="4">
    <source>
        <dbReference type="ARBA" id="ARBA00022553"/>
    </source>
</evidence>
<dbReference type="PROSITE" id="PS50885">
    <property type="entry name" value="HAMP"/>
    <property type="match status" value="1"/>
</dbReference>
<dbReference type="Gene3D" id="6.10.340.10">
    <property type="match status" value="1"/>
</dbReference>
<evidence type="ECO:0000256" key="2">
    <source>
        <dbReference type="ARBA" id="ARBA00004370"/>
    </source>
</evidence>
<dbReference type="Proteomes" id="UP001260773">
    <property type="component" value="Unassembled WGS sequence"/>
</dbReference>
<dbReference type="InterPro" id="IPR003660">
    <property type="entry name" value="HAMP_dom"/>
</dbReference>
<name>A0AAW8RNK3_ENTAV</name>